<keyword evidence="2" id="KW-1185">Reference proteome</keyword>
<comment type="caution">
    <text evidence="1">The sequence shown here is derived from an EMBL/GenBank/DDBJ whole genome shotgun (WGS) entry which is preliminary data.</text>
</comment>
<dbReference type="AlphaFoldDB" id="A0A1R0H8D5"/>
<reference evidence="1 2" key="1">
    <citation type="journal article" date="2016" name="Mol. Biol. Evol.">
        <title>Genome-Wide Survey of Gut Fungi (Harpellales) Reveals the First Horizontally Transferred Ubiquitin Gene from a Mosquito Host.</title>
        <authorList>
            <person name="Wang Y."/>
            <person name="White M.M."/>
            <person name="Kvist S."/>
            <person name="Moncalvo J.M."/>
        </authorList>
    </citation>
    <scope>NUCLEOTIDE SEQUENCE [LARGE SCALE GENOMIC DNA]</scope>
    <source>
        <strain evidence="1 2">ALG-7-W6</strain>
    </source>
</reference>
<accession>A0A1R0H8D5</accession>
<organism evidence="1 2">
    <name type="scientific">Smittium mucronatum</name>
    <dbReference type="NCBI Taxonomy" id="133383"/>
    <lineage>
        <taxon>Eukaryota</taxon>
        <taxon>Fungi</taxon>
        <taxon>Fungi incertae sedis</taxon>
        <taxon>Zoopagomycota</taxon>
        <taxon>Kickxellomycotina</taxon>
        <taxon>Harpellomycetes</taxon>
        <taxon>Harpellales</taxon>
        <taxon>Legeriomycetaceae</taxon>
        <taxon>Smittium</taxon>
    </lineage>
</organism>
<dbReference type="EMBL" id="LSSL01000114">
    <property type="protein sequence ID" value="OLY85425.1"/>
    <property type="molecule type" value="Genomic_DNA"/>
</dbReference>
<evidence type="ECO:0000313" key="1">
    <source>
        <dbReference type="EMBL" id="OLY85425.1"/>
    </source>
</evidence>
<evidence type="ECO:0000313" key="2">
    <source>
        <dbReference type="Proteomes" id="UP000187455"/>
    </source>
</evidence>
<name>A0A1R0H8D5_9FUNG</name>
<proteinExistence type="predicted"/>
<gene>
    <name evidence="1" type="ORF">AYI68_g386</name>
</gene>
<protein>
    <submittedName>
        <fullName evidence="1">Uncharacterized protein</fullName>
    </submittedName>
</protein>
<dbReference type="Proteomes" id="UP000187455">
    <property type="component" value="Unassembled WGS sequence"/>
</dbReference>
<sequence length="70" mass="8018">MMNQNRLYVATLHNINSHNDLDAVRDRVVELGGFVDESKSNERTFVVSLPAGKQNELSRMHQIYDLAMLD</sequence>